<dbReference type="SUPFAM" id="SSF54991">
    <property type="entry name" value="Anticodon-binding domain of PheRS"/>
    <property type="match status" value="1"/>
</dbReference>
<keyword evidence="7" id="KW-0648">Protein biosynthesis</keyword>
<comment type="caution">
    <text evidence="16">The sequence shown here is derived from an EMBL/GenBank/DDBJ whole genome shotgun (WGS) entry which is preliminary data.</text>
</comment>
<evidence type="ECO:0000256" key="10">
    <source>
        <dbReference type="ARBA" id="ARBA00023146"/>
    </source>
</evidence>
<dbReference type="FunFam" id="3.30.70.380:FF:000002">
    <property type="entry name" value="phenylalanine--tRNA ligase, mitochondrial"/>
    <property type="match status" value="1"/>
</dbReference>
<evidence type="ECO:0000259" key="14">
    <source>
        <dbReference type="PROSITE" id="PS50862"/>
    </source>
</evidence>
<evidence type="ECO:0000256" key="4">
    <source>
        <dbReference type="ARBA" id="ARBA00022598"/>
    </source>
</evidence>
<keyword evidence="4" id="KW-0436">Ligase</keyword>
<keyword evidence="8" id="KW-0809">Transit peptide</keyword>
<feature type="domain" description="FDX-ACB" evidence="15">
    <location>
        <begin position="366"/>
        <end position="464"/>
    </location>
</feature>
<dbReference type="InterPro" id="IPR045864">
    <property type="entry name" value="aa-tRNA-synth_II/BPL/LPL"/>
</dbReference>
<name>A0ABD2MBA2_9BILA</name>
<dbReference type="SMART" id="SM00896">
    <property type="entry name" value="FDX-ACB"/>
    <property type="match status" value="1"/>
</dbReference>
<dbReference type="PANTHER" id="PTHR11538">
    <property type="entry name" value="PHENYLALANYL-TRNA SYNTHETASE"/>
    <property type="match status" value="1"/>
</dbReference>
<comment type="function">
    <text evidence="13">Is responsible for the charging of tRNA(Phe) with phenylalanine in mitochondrial translation.</text>
</comment>
<dbReference type="GO" id="GO:0006432">
    <property type="term" value="P:phenylalanyl-tRNA aminoacylation"/>
    <property type="evidence" value="ECO:0007669"/>
    <property type="project" value="UniProtKB-ARBA"/>
</dbReference>
<dbReference type="GO" id="GO:0005524">
    <property type="term" value="F:ATP binding"/>
    <property type="evidence" value="ECO:0007669"/>
    <property type="project" value="UniProtKB-KW"/>
</dbReference>
<evidence type="ECO:0000256" key="2">
    <source>
        <dbReference type="ARBA" id="ARBA00008226"/>
    </source>
</evidence>
<accession>A0ABD2MBA2</accession>
<evidence type="ECO:0000256" key="9">
    <source>
        <dbReference type="ARBA" id="ARBA00023128"/>
    </source>
</evidence>
<dbReference type="EC" id="6.1.1.20" evidence="3"/>
<keyword evidence="5" id="KW-0547">Nucleotide-binding</keyword>
<sequence length="464" mass="53155">MLYSKFGNLLWPRVRGCCCIHFNAFSAGVPAGVPDSQFASIHSPTGKVLPPSVPFELDGLSISPDLDLFNVSDGVKSLLSRRLLRENGNPLELLKRRIIAFFDTNYRKPRGSSPLFTVCEDEPRLVSIFDNFDSLLIPSDHPSRRASDTYYVNRDYCLRAHTSAHQFGLLKQGLDNFLVVGDVYRRDEIDRTHFPCFHQIEGVRLYALHELFAEQRPGMSRMFSLFEEAERNELRQQRHSMDTAKCLEVQLKMTLESLCQSLFGPNVPMRWTSCYFPFTHPSYELEVFFNDNWLEVLGCGIIEQKLLDSAGAGSKVGWAFGIGLERLAMVLYGIPDIRLFWSKDSGFLSQFTGLRMDEVIKYKTISKQPQLTMDLSFWLPDLVKQNGVDSLKADVYDVIRSLGGDIVEQVNFFDQFENKKTGKTSQTYRIIYRSMERPLSKEEANAIHKAIEKELTQKFGIEMR</sequence>
<dbReference type="SUPFAM" id="SSF55681">
    <property type="entry name" value="Class II aaRS and biotin synthetases"/>
    <property type="match status" value="1"/>
</dbReference>
<dbReference type="InterPro" id="IPR005121">
    <property type="entry name" value="Fdx_antiC-bd"/>
</dbReference>
<keyword evidence="9" id="KW-0496">Mitochondrion</keyword>
<dbReference type="AlphaFoldDB" id="A0ABD2MBA2"/>
<evidence type="ECO:0000313" key="16">
    <source>
        <dbReference type="EMBL" id="KAL3124774.1"/>
    </source>
</evidence>
<dbReference type="Pfam" id="PF03147">
    <property type="entry name" value="FDX-ACB"/>
    <property type="match status" value="1"/>
</dbReference>
<dbReference type="GO" id="GO:0004826">
    <property type="term" value="F:phenylalanine-tRNA ligase activity"/>
    <property type="evidence" value="ECO:0007669"/>
    <property type="project" value="UniProtKB-EC"/>
</dbReference>
<evidence type="ECO:0000256" key="3">
    <source>
        <dbReference type="ARBA" id="ARBA00012814"/>
    </source>
</evidence>
<keyword evidence="17" id="KW-1185">Reference proteome</keyword>
<dbReference type="InterPro" id="IPR002319">
    <property type="entry name" value="Phenylalanyl-tRNA_Synthase"/>
</dbReference>
<dbReference type="PANTHER" id="PTHR11538:SF41">
    <property type="entry name" value="PHENYLALANINE--TRNA LIGASE, MITOCHONDRIAL"/>
    <property type="match status" value="1"/>
</dbReference>
<dbReference type="EMBL" id="JBICBT010000064">
    <property type="protein sequence ID" value="KAL3124774.1"/>
    <property type="molecule type" value="Genomic_DNA"/>
</dbReference>
<dbReference type="PROSITE" id="PS50862">
    <property type="entry name" value="AA_TRNA_LIGASE_II"/>
    <property type="match status" value="1"/>
</dbReference>
<feature type="domain" description="Aminoacyl-transfer RNA synthetases class-II family profile" evidence="14">
    <location>
        <begin position="123"/>
        <end position="380"/>
    </location>
</feature>
<evidence type="ECO:0000256" key="1">
    <source>
        <dbReference type="ARBA" id="ARBA00004305"/>
    </source>
</evidence>
<evidence type="ECO:0000256" key="8">
    <source>
        <dbReference type="ARBA" id="ARBA00022946"/>
    </source>
</evidence>
<dbReference type="Pfam" id="PF01409">
    <property type="entry name" value="tRNA-synt_2d"/>
    <property type="match status" value="2"/>
</dbReference>
<dbReference type="CDD" id="cd00496">
    <property type="entry name" value="PheRS_alpha_core"/>
    <property type="match status" value="1"/>
</dbReference>
<organism evidence="16 17">
    <name type="scientific">Heterodera trifolii</name>
    <dbReference type="NCBI Taxonomy" id="157864"/>
    <lineage>
        <taxon>Eukaryota</taxon>
        <taxon>Metazoa</taxon>
        <taxon>Ecdysozoa</taxon>
        <taxon>Nematoda</taxon>
        <taxon>Chromadorea</taxon>
        <taxon>Rhabditida</taxon>
        <taxon>Tylenchina</taxon>
        <taxon>Tylenchomorpha</taxon>
        <taxon>Tylenchoidea</taxon>
        <taxon>Heteroderidae</taxon>
        <taxon>Heteroderinae</taxon>
        <taxon>Heterodera</taxon>
    </lineage>
</organism>
<comment type="catalytic activity">
    <reaction evidence="12">
        <text>tRNA(Phe) + L-phenylalanine + ATP = L-phenylalanyl-tRNA(Phe) + AMP + diphosphate + H(+)</text>
        <dbReference type="Rhea" id="RHEA:19413"/>
        <dbReference type="Rhea" id="RHEA-COMP:9668"/>
        <dbReference type="Rhea" id="RHEA-COMP:9699"/>
        <dbReference type="ChEBI" id="CHEBI:15378"/>
        <dbReference type="ChEBI" id="CHEBI:30616"/>
        <dbReference type="ChEBI" id="CHEBI:33019"/>
        <dbReference type="ChEBI" id="CHEBI:58095"/>
        <dbReference type="ChEBI" id="CHEBI:78442"/>
        <dbReference type="ChEBI" id="CHEBI:78531"/>
        <dbReference type="ChEBI" id="CHEBI:456215"/>
        <dbReference type="EC" id="6.1.1.20"/>
    </reaction>
</comment>
<evidence type="ECO:0000313" key="17">
    <source>
        <dbReference type="Proteomes" id="UP001620626"/>
    </source>
</evidence>
<evidence type="ECO:0000259" key="15">
    <source>
        <dbReference type="PROSITE" id="PS51447"/>
    </source>
</evidence>
<dbReference type="Gene3D" id="3.30.70.380">
    <property type="entry name" value="Ferrodoxin-fold anticodon-binding domain"/>
    <property type="match status" value="1"/>
</dbReference>
<dbReference type="FunFam" id="3.30.930.10:FF:000053">
    <property type="entry name" value="Phenylalanyl-tRNA synthetase mitochondrial"/>
    <property type="match status" value="1"/>
</dbReference>
<comment type="subcellular location">
    <subcellularLocation>
        <location evidence="1">Mitochondrion matrix</location>
    </subcellularLocation>
</comment>
<keyword evidence="6" id="KW-0067">ATP-binding</keyword>
<proteinExistence type="inferred from homology"/>
<evidence type="ECO:0000256" key="11">
    <source>
        <dbReference type="ARBA" id="ARBA00031194"/>
    </source>
</evidence>
<evidence type="ECO:0000256" key="13">
    <source>
        <dbReference type="ARBA" id="ARBA00057761"/>
    </source>
</evidence>
<comment type="similarity">
    <text evidence="2">Belongs to the class-II aminoacyl-tRNA synthetase family.</text>
</comment>
<dbReference type="GO" id="GO:0005759">
    <property type="term" value="C:mitochondrial matrix"/>
    <property type="evidence" value="ECO:0007669"/>
    <property type="project" value="UniProtKB-SubCell"/>
</dbReference>
<dbReference type="Proteomes" id="UP001620626">
    <property type="component" value="Unassembled WGS sequence"/>
</dbReference>
<evidence type="ECO:0000256" key="6">
    <source>
        <dbReference type="ARBA" id="ARBA00022840"/>
    </source>
</evidence>
<evidence type="ECO:0000256" key="7">
    <source>
        <dbReference type="ARBA" id="ARBA00022917"/>
    </source>
</evidence>
<dbReference type="PROSITE" id="PS51447">
    <property type="entry name" value="FDX_ACB"/>
    <property type="match status" value="1"/>
</dbReference>
<keyword evidence="10" id="KW-0030">Aminoacyl-tRNA synthetase</keyword>
<dbReference type="Gene3D" id="3.30.930.10">
    <property type="entry name" value="Bira Bifunctional Protein, Domain 2"/>
    <property type="match status" value="1"/>
</dbReference>
<gene>
    <name evidence="16" type="ORF">niasHT_001611</name>
</gene>
<dbReference type="InterPro" id="IPR006195">
    <property type="entry name" value="aa-tRNA-synth_II"/>
</dbReference>
<protein>
    <recommendedName>
        <fullName evidence="3">phenylalanine--tRNA ligase</fullName>
        <ecNumber evidence="3">6.1.1.20</ecNumber>
    </recommendedName>
    <alternativeName>
        <fullName evidence="11">Phenylalanyl-tRNA synthetase</fullName>
    </alternativeName>
</protein>
<evidence type="ECO:0000256" key="12">
    <source>
        <dbReference type="ARBA" id="ARBA00049255"/>
    </source>
</evidence>
<reference evidence="16 17" key="1">
    <citation type="submission" date="2024-10" db="EMBL/GenBank/DDBJ databases">
        <authorList>
            <person name="Kim D."/>
        </authorList>
    </citation>
    <scope>NUCLEOTIDE SEQUENCE [LARGE SCALE GENOMIC DNA]</scope>
    <source>
        <strain evidence="16">BH-2024</strain>
    </source>
</reference>
<evidence type="ECO:0000256" key="5">
    <source>
        <dbReference type="ARBA" id="ARBA00022741"/>
    </source>
</evidence>
<dbReference type="InterPro" id="IPR036690">
    <property type="entry name" value="Fdx_antiC-bd_sf"/>
</dbReference>